<dbReference type="EMBL" id="JAWCTQ010000025">
    <property type="protein sequence ID" value="MDT9684328.1"/>
    <property type="molecule type" value="Genomic_DNA"/>
</dbReference>
<evidence type="ECO:0000313" key="2">
    <source>
        <dbReference type="Proteomes" id="UP001250181"/>
    </source>
</evidence>
<dbReference type="Proteomes" id="UP001250181">
    <property type="component" value="Unassembled WGS sequence"/>
</dbReference>
<name>A0ABU3QPA0_9ACTN</name>
<keyword evidence="2" id="KW-1185">Reference proteome</keyword>
<accession>A0ABU3QPA0</accession>
<sequence>MTSKQRLAADAVRAGRDMVRIGAAHGIDSDHARRAAAQADRALTAAEAAGCTAADYDRARRTH</sequence>
<proteinExistence type="predicted"/>
<gene>
    <name evidence="1" type="ORF">RND61_20035</name>
</gene>
<comment type="caution">
    <text evidence="1">The sequence shown here is derived from an EMBL/GenBank/DDBJ whole genome shotgun (WGS) entry which is preliminary data.</text>
</comment>
<evidence type="ECO:0000313" key="1">
    <source>
        <dbReference type="EMBL" id="MDT9684328.1"/>
    </source>
</evidence>
<protein>
    <submittedName>
        <fullName evidence="1">Uncharacterized protein</fullName>
    </submittedName>
</protein>
<organism evidence="1 2">
    <name type="scientific">Streptomyces tamarix</name>
    <dbReference type="NCBI Taxonomy" id="3078565"/>
    <lineage>
        <taxon>Bacteria</taxon>
        <taxon>Bacillati</taxon>
        <taxon>Actinomycetota</taxon>
        <taxon>Actinomycetes</taxon>
        <taxon>Kitasatosporales</taxon>
        <taxon>Streptomycetaceae</taxon>
        <taxon>Streptomyces</taxon>
    </lineage>
</organism>
<dbReference type="RefSeq" id="WP_315879381.1">
    <property type="nucleotide sequence ID" value="NZ_JAWCTQ010000025.1"/>
</dbReference>
<reference evidence="1 2" key="1">
    <citation type="submission" date="2023-09" db="EMBL/GenBank/DDBJ databases">
        <title>Streptomyces sp. nov.: A antagonism against Alternaria gaisen Producing Streptochlin, Isolated from Tamarix root soil.</title>
        <authorList>
            <person name="Chen Y."/>
        </authorList>
    </citation>
    <scope>NUCLEOTIDE SEQUENCE [LARGE SCALE GENOMIC DNA]</scope>
    <source>
        <strain evidence="1 2">TRM76323</strain>
    </source>
</reference>